<evidence type="ECO:0000259" key="10">
    <source>
        <dbReference type="PROSITE" id="PS51837"/>
    </source>
</evidence>
<keyword evidence="9" id="KW-1133">Transmembrane helix</keyword>
<evidence type="ECO:0000256" key="7">
    <source>
        <dbReference type="ARBA" id="ARBA00023136"/>
    </source>
</evidence>
<dbReference type="SMART" id="SM00714">
    <property type="entry name" value="LITAF"/>
    <property type="match status" value="1"/>
</dbReference>
<organism evidence="11 12">
    <name type="scientific">Holothuria leucospilota</name>
    <name type="common">Black long sea cucumber</name>
    <name type="synonym">Mertensiothuria leucospilota</name>
    <dbReference type="NCBI Taxonomy" id="206669"/>
    <lineage>
        <taxon>Eukaryota</taxon>
        <taxon>Metazoa</taxon>
        <taxon>Echinodermata</taxon>
        <taxon>Eleutherozoa</taxon>
        <taxon>Echinozoa</taxon>
        <taxon>Holothuroidea</taxon>
        <taxon>Aspidochirotacea</taxon>
        <taxon>Aspidochirotida</taxon>
        <taxon>Holothuriidae</taxon>
        <taxon>Holothuria</taxon>
    </lineage>
</organism>
<evidence type="ECO:0000256" key="2">
    <source>
        <dbReference type="ARBA" id="ARBA00004481"/>
    </source>
</evidence>
<keyword evidence="12" id="KW-1185">Reference proteome</keyword>
<dbReference type="OrthoDB" id="4713066at2759"/>
<evidence type="ECO:0000313" key="12">
    <source>
        <dbReference type="Proteomes" id="UP001152320"/>
    </source>
</evidence>
<evidence type="ECO:0000313" key="11">
    <source>
        <dbReference type="EMBL" id="KAJ8036928.1"/>
    </source>
</evidence>
<gene>
    <name evidence="11" type="ORF">HOLleu_17594</name>
</gene>
<dbReference type="Pfam" id="PF10601">
    <property type="entry name" value="zf-LITAF-like"/>
    <property type="match status" value="1"/>
</dbReference>
<evidence type="ECO:0000256" key="9">
    <source>
        <dbReference type="SAM" id="Phobius"/>
    </source>
</evidence>
<evidence type="ECO:0000256" key="4">
    <source>
        <dbReference type="ARBA" id="ARBA00005975"/>
    </source>
</evidence>
<sequence length="141" mass="15370">MADTKASGGYPQQPVGYPQQQPSAPPPYSSAAGSTQPTVYYGPPQGQPTAQSTVVVTTVSHVGFPFRDVPVSMQCPNCHNHITSTCIFESGLLVWLLVLGIAFLLQLWLGCCLIPFFIDDLKDVRHVCPVCNYQLGVYKRL</sequence>
<dbReference type="InterPro" id="IPR037519">
    <property type="entry name" value="LITAF_fam"/>
</dbReference>
<comment type="subcellular location">
    <subcellularLocation>
        <location evidence="2">Endosome membrane</location>
        <topology evidence="2">Peripheral membrane protein</topology>
    </subcellularLocation>
    <subcellularLocation>
        <location evidence="1">Late endosome membrane</location>
    </subcellularLocation>
    <subcellularLocation>
        <location evidence="3">Lysosome membrane</location>
        <topology evidence="3">Peripheral membrane protein</topology>
        <orientation evidence="3">Cytoplasmic side</orientation>
    </subcellularLocation>
</comment>
<feature type="domain" description="LITAF" evidence="10">
    <location>
        <begin position="51"/>
        <end position="140"/>
    </location>
</feature>
<evidence type="ECO:0000256" key="1">
    <source>
        <dbReference type="ARBA" id="ARBA00004414"/>
    </source>
</evidence>
<dbReference type="GO" id="GO:0008270">
    <property type="term" value="F:zinc ion binding"/>
    <property type="evidence" value="ECO:0007669"/>
    <property type="project" value="TreeGrafter"/>
</dbReference>
<evidence type="ECO:0000256" key="5">
    <source>
        <dbReference type="ARBA" id="ARBA00022723"/>
    </source>
</evidence>
<keyword evidence="9" id="KW-0812">Transmembrane</keyword>
<feature type="compositionally biased region" description="Low complexity" evidence="8">
    <location>
        <begin position="8"/>
        <end position="22"/>
    </location>
</feature>
<dbReference type="AlphaFoldDB" id="A0A9Q1H8Y5"/>
<name>A0A9Q1H8Y5_HOLLE</name>
<reference evidence="11" key="1">
    <citation type="submission" date="2021-10" db="EMBL/GenBank/DDBJ databases">
        <title>Tropical sea cucumber genome reveals ecological adaptation and Cuvierian tubules defense mechanism.</title>
        <authorList>
            <person name="Chen T."/>
        </authorList>
    </citation>
    <scope>NUCLEOTIDE SEQUENCE</scope>
    <source>
        <strain evidence="11">Nanhai2018</strain>
        <tissue evidence="11">Muscle</tissue>
    </source>
</reference>
<comment type="caution">
    <text evidence="11">The sequence shown here is derived from an EMBL/GenBank/DDBJ whole genome shotgun (WGS) entry which is preliminary data.</text>
</comment>
<keyword evidence="5" id="KW-0479">Metal-binding</keyword>
<proteinExistence type="inferred from homology"/>
<accession>A0A9Q1H8Y5</accession>
<keyword evidence="7 9" id="KW-0472">Membrane</keyword>
<dbReference type="EMBL" id="JAIZAY010000008">
    <property type="protein sequence ID" value="KAJ8036928.1"/>
    <property type="molecule type" value="Genomic_DNA"/>
</dbReference>
<dbReference type="Proteomes" id="UP001152320">
    <property type="component" value="Chromosome 8"/>
</dbReference>
<dbReference type="GO" id="GO:0031902">
    <property type="term" value="C:late endosome membrane"/>
    <property type="evidence" value="ECO:0007669"/>
    <property type="project" value="UniProtKB-SubCell"/>
</dbReference>
<keyword evidence="6" id="KW-0862">Zinc</keyword>
<feature type="region of interest" description="Disordered" evidence="8">
    <location>
        <begin position="1"/>
        <end position="49"/>
    </location>
</feature>
<dbReference type="PANTHER" id="PTHR23292">
    <property type="entry name" value="LIPOPOLYSACCHARIDE-INDUCED TUMOR NECROSIS FACTOR-ALPHA FACTOR"/>
    <property type="match status" value="1"/>
</dbReference>
<protein>
    <submittedName>
        <fullName evidence="11">Lipopolysaccharide-induced tumor necrosis factor-alpha factor-like</fullName>
    </submittedName>
</protein>
<dbReference type="PROSITE" id="PS51837">
    <property type="entry name" value="LITAF"/>
    <property type="match status" value="1"/>
</dbReference>
<evidence type="ECO:0000256" key="6">
    <source>
        <dbReference type="ARBA" id="ARBA00022833"/>
    </source>
</evidence>
<dbReference type="PANTHER" id="PTHR23292:SF6">
    <property type="entry name" value="FI16602P1-RELATED"/>
    <property type="match status" value="1"/>
</dbReference>
<evidence type="ECO:0000256" key="8">
    <source>
        <dbReference type="SAM" id="MobiDB-lite"/>
    </source>
</evidence>
<evidence type="ECO:0000256" key="3">
    <source>
        <dbReference type="ARBA" id="ARBA00004630"/>
    </source>
</evidence>
<comment type="similarity">
    <text evidence="4">Belongs to the CDIP1/LITAF family.</text>
</comment>
<dbReference type="GO" id="GO:0005765">
    <property type="term" value="C:lysosomal membrane"/>
    <property type="evidence" value="ECO:0007669"/>
    <property type="project" value="UniProtKB-SubCell"/>
</dbReference>
<feature type="transmembrane region" description="Helical" evidence="9">
    <location>
        <begin position="92"/>
        <end position="118"/>
    </location>
</feature>
<dbReference type="InterPro" id="IPR006629">
    <property type="entry name" value="LITAF"/>
</dbReference>